<dbReference type="Gene3D" id="3.30.40.10">
    <property type="entry name" value="Zinc/RING finger domain, C3HC4 (zinc finger)"/>
    <property type="match status" value="2"/>
</dbReference>
<dbReference type="InterPro" id="IPR019787">
    <property type="entry name" value="Znf_PHD-finger"/>
</dbReference>
<feature type="compositionally biased region" description="Low complexity" evidence="5">
    <location>
        <begin position="502"/>
        <end position="512"/>
    </location>
</feature>
<dbReference type="Gene3D" id="3.30.160.60">
    <property type="entry name" value="Classic Zinc Finger"/>
    <property type="match status" value="1"/>
</dbReference>
<accession>A0A3B4BRM6</accession>
<dbReference type="Pfam" id="PF00628">
    <property type="entry name" value="PHD"/>
    <property type="match status" value="1"/>
</dbReference>
<feature type="region of interest" description="Disordered" evidence="5">
    <location>
        <begin position="741"/>
        <end position="763"/>
    </location>
</feature>
<feature type="region of interest" description="Disordered" evidence="5">
    <location>
        <begin position="780"/>
        <end position="816"/>
    </location>
</feature>
<feature type="compositionally biased region" description="Acidic residues" evidence="5">
    <location>
        <begin position="951"/>
        <end position="962"/>
    </location>
</feature>
<dbReference type="GO" id="GO:0060340">
    <property type="term" value="P:positive regulation of type I interferon-mediated signaling pathway"/>
    <property type="evidence" value="ECO:0007669"/>
    <property type="project" value="TreeGrafter"/>
</dbReference>
<feature type="compositionally biased region" description="Polar residues" evidence="5">
    <location>
        <begin position="578"/>
        <end position="605"/>
    </location>
</feature>
<reference evidence="9" key="3">
    <citation type="submission" date="2025-09" db="UniProtKB">
        <authorList>
            <consortium name="Ensembl"/>
        </authorList>
    </citation>
    <scope>IDENTIFICATION</scope>
</reference>
<dbReference type="Proteomes" id="UP001501920">
    <property type="component" value="Chromosome 3"/>
</dbReference>
<dbReference type="GO" id="GO:0045087">
    <property type="term" value="P:innate immune response"/>
    <property type="evidence" value="ECO:0007669"/>
    <property type="project" value="TreeGrafter"/>
</dbReference>
<dbReference type="OMA" id="HCLPAVE"/>
<dbReference type="Ensembl" id="ENSPNAT00000012728.2">
    <property type="protein sequence ID" value="ENSPNAP00000001099.1"/>
    <property type="gene ID" value="ENSPNAG00000000547.2"/>
</dbReference>
<feature type="compositionally biased region" description="Polar residues" evidence="5">
    <location>
        <begin position="615"/>
        <end position="630"/>
    </location>
</feature>
<dbReference type="PROSITE" id="PS01359">
    <property type="entry name" value="ZF_PHD_1"/>
    <property type="match status" value="1"/>
</dbReference>
<dbReference type="SUPFAM" id="SSF57845">
    <property type="entry name" value="B-box zinc-binding domain"/>
    <property type="match status" value="1"/>
</dbReference>
<evidence type="ECO:0000259" key="7">
    <source>
        <dbReference type="PROSITE" id="PS50089"/>
    </source>
</evidence>
<dbReference type="SMART" id="SM00249">
    <property type="entry name" value="PHD"/>
    <property type="match status" value="1"/>
</dbReference>
<dbReference type="GO" id="GO:0061630">
    <property type="term" value="F:ubiquitin protein ligase activity"/>
    <property type="evidence" value="ECO:0007669"/>
    <property type="project" value="TreeGrafter"/>
</dbReference>
<keyword evidence="2 4" id="KW-0863">Zinc-finger</keyword>
<evidence type="ECO:0000259" key="6">
    <source>
        <dbReference type="PROSITE" id="PS50016"/>
    </source>
</evidence>
<dbReference type="PROSITE" id="PS50016">
    <property type="entry name" value="ZF_PHD_2"/>
    <property type="match status" value="1"/>
</dbReference>
<feature type="domain" description="B box-type" evidence="8">
    <location>
        <begin position="150"/>
        <end position="191"/>
    </location>
</feature>
<feature type="region of interest" description="Disordered" evidence="5">
    <location>
        <begin position="1229"/>
        <end position="1251"/>
    </location>
</feature>
<evidence type="ECO:0000259" key="8">
    <source>
        <dbReference type="PROSITE" id="PS50119"/>
    </source>
</evidence>
<dbReference type="STRING" id="42514.ENSPNAP00000001099"/>
<dbReference type="InterPro" id="IPR047153">
    <property type="entry name" value="TRIM45/56/19-like"/>
</dbReference>
<dbReference type="GO" id="GO:0005654">
    <property type="term" value="C:nucleoplasm"/>
    <property type="evidence" value="ECO:0007669"/>
    <property type="project" value="TreeGrafter"/>
</dbReference>
<feature type="compositionally biased region" description="Basic and acidic residues" evidence="5">
    <location>
        <begin position="1232"/>
        <end position="1251"/>
    </location>
</feature>
<proteinExistence type="predicted"/>
<evidence type="ECO:0000256" key="5">
    <source>
        <dbReference type="SAM" id="MobiDB-lite"/>
    </source>
</evidence>
<evidence type="ECO:0000256" key="2">
    <source>
        <dbReference type="ARBA" id="ARBA00022771"/>
    </source>
</evidence>
<dbReference type="SMART" id="SM00184">
    <property type="entry name" value="RING"/>
    <property type="match status" value="2"/>
</dbReference>
<dbReference type="SUPFAM" id="SSF57850">
    <property type="entry name" value="RING/U-box"/>
    <property type="match status" value="1"/>
</dbReference>
<sequence>MVFSGREGGEGESVNVQAVQEERQQLPCADLQTQGWEACSVCGATLSSGAAPKLLPCLHVVCRSCVTQNNGGNTKDCQVCGQSFSLSEVTDCFIFEDSAPKCGGCEESALSGWCVQCEEALCSDCVLAHQRVKVTRNHTVIPEVPPSGFTASLHCASHRQERLKFFCLTCDELTCRDCQLINHRGHSFLLLVEALVSQKEQLQGLLNRIREQRSGVKASLLDVDGRLQNIQESKAAAKKKIISLVHNMRSMMLLRGRQLFKEVEGLYKEEEKSLMEMKTTLRCLENRQEHITAFIQKVLGTEGQCILLHKKQIRKRAEVLLSQKTCQCETILHPLLFLNNDLYKMCKTFGSVKASRVPFTSARENKNNINLKEAPNENDCSSGLNFKSVAVPQLLAHSQSNSAPEQSLSKVFVCDSLKPAQPSQVLSDSVLPLAVTSDHVQSKAPSVSCTYAPSVSTLVQAPKSVPAHSRLTLPQSTSSRAVCLLPSQSREVVRSLSHHNPLDSPSQPQSLSAIPDQPVCKNAVWFPPLQGKKKHSMSVQPLSSLPGNVPSTASHLSFTSSMAHHSASLHNATSQYFKPSNTVTTQSPSLTRSLPGSQSVPSLSTLAPPALSGQGVPNPQPNTLSHHTQQSLPLSQYISVPSQALHPHWPPLAVPATGPLSVCQAPPNPQTVILQHGQPVAVPSSPIVFTILKNKNTFHPFSPFPAENQTSVVTYTQQPTVLLTAPVSVPTLAATCIVPNAPTASTSTENEKSLHPVSSKVSCSPLPSLPNISVLPGSGNTVSSKALHHAAQKPCVSNNPDQSEHATQPTQKPQCELPVQAPADSVCERDISTHGRVSPAVEEQDDNLPTSTVSETDTRELQEQCMPLSTSPDLISAVPVPECLPNKKSLGLLKSLLESTSTSEHQSSDTPTSLLQLSQQICAPASNSDDVPTEDALFTSDSEYVSPPNVTDDEDEETDISDSELMKQDNLATKSEKGPELTEAYNKSLCVSLLRLPISFSASGSDLPQFHIVSSGQTDEILLQEIQEGQSGQICFRIPAPPDAVSLSRSSTPDGPQLNDLLDCAVCLSAGATLICAECGRSFHTDCHVPPVLVRPIVVWVCSLCQDVFDDTDPFSCDRLTEPYLNLQDQRRCEQLLLTLMCEEHSYLLYKATKRTARSVEFDFIRGRLLGKQTPPYRSAAELVSDLWALFDILLANSKRRDFVIKLQNSFQERLDVAFSKSLHASLLRPPGSEEQKRAPESELEKDKAKSTLKRMREFLAASSATVSKKLCPEKSTENSPVSQVKED</sequence>
<dbReference type="PANTHER" id="PTHR25462">
    <property type="entry name" value="BONUS, ISOFORM C-RELATED"/>
    <property type="match status" value="1"/>
</dbReference>
<feature type="region of interest" description="Disordered" evidence="5">
    <location>
        <begin position="1266"/>
        <end position="1288"/>
    </location>
</feature>
<evidence type="ECO:0000256" key="3">
    <source>
        <dbReference type="ARBA" id="ARBA00022833"/>
    </source>
</evidence>
<dbReference type="RefSeq" id="XP_017568609.1">
    <property type="nucleotide sequence ID" value="XM_017713120.2"/>
</dbReference>
<dbReference type="InterPro" id="IPR001965">
    <property type="entry name" value="Znf_PHD"/>
</dbReference>
<dbReference type="CDD" id="cd15541">
    <property type="entry name" value="PHD_TIF1_like"/>
    <property type="match status" value="1"/>
</dbReference>
<dbReference type="InterPro" id="IPR017907">
    <property type="entry name" value="Znf_RING_CS"/>
</dbReference>
<dbReference type="GeneTree" id="ENSGT00940000156361"/>
<dbReference type="InterPro" id="IPR000315">
    <property type="entry name" value="Znf_B-box"/>
</dbReference>
<keyword evidence="10" id="KW-1185">Reference proteome</keyword>
<evidence type="ECO:0000256" key="1">
    <source>
        <dbReference type="ARBA" id="ARBA00022723"/>
    </source>
</evidence>
<feature type="compositionally biased region" description="Polar residues" evidence="5">
    <location>
        <begin position="1278"/>
        <end position="1288"/>
    </location>
</feature>
<evidence type="ECO:0008006" key="11">
    <source>
        <dbReference type="Google" id="ProtNLM"/>
    </source>
</evidence>
<feature type="region of interest" description="Disordered" evidence="5">
    <location>
        <begin position="835"/>
        <end position="860"/>
    </location>
</feature>
<evidence type="ECO:0000313" key="10">
    <source>
        <dbReference type="Proteomes" id="UP001501920"/>
    </source>
</evidence>
<dbReference type="PROSITE" id="PS50089">
    <property type="entry name" value="ZF_RING_2"/>
    <property type="match status" value="1"/>
</dbReference>
<dbReference type="PROSITE" id="PS00518">
    <property type="entry name" value="ZF_RING_1"/>
    <property type="match status" value="1"/>
</dbReference>
<dbReference type="InterPro" id="IPR019786">
    <property type="entry name" value="Zinc_finger_PHD-type_CS"/>
</dbReference>
<reference evidence="9 10" key="1">
    <citation type="submission" date="2020-10" db="EMBL/GenBank/DDBJ databases">
        <title>Pygocentrus nattereri (red-bellied piranha) genome, fPygNat1, primary haplotype.</title>
        <authorList>
            <person name="Myers G."/>
            <person name="Meyer A."/>
            <person name="Karagic N."/>
            <person name="Pippel M."/>
            <person name="Winkler S."/>
            <person name="Tracey A."/>
            <person name="Wood J."/>
            <person name="Formenti G."/>
            <person name="Howe K."/>
            <person name="Fedrigo O."/>
            <person name="Jarvis E.D."/>
        </authorList>
    </citation>
    <scope>NUCLEOTIDE SEQUENCE [LARGE SCALE GENOMIC DNA]</scope>
</reference>
<name>A0A3B4BRM6_PYGNA</name>
<protein>
    <recommendedName>
        <fullName evidence="11">Tripartite motif containing 66</fullName>
    </recommendedName>
</protein>
<reference evidence="9" key="2">
    <citation type="submission" date="2025-08" db="UniProtKB">
        <authorList>
            <consortium name="Ensembl"/>
        </authorList>
    </citation>
    <scope>IDENTIFICATION</scope>
</reference>
<dbReference type="InterPro" id="IPR013083">
    <property type="entry name" value="Znf_RING/FYVE/PHD"/>
</dbReference>
<evidence type="ECO:0000256" key="4">
    <source>
        <dbReference type="PROSITE-ProRule" id="PRU00024"/>
    </source>
</evidence>
<dbReference type="InterPro" id="IPR001841">
    <property type="entry name" value="Znf_RING"/>
</dbReference>
<dbReference type="InterPro" id="IPR011011">
    <property type="entry name" value="Znf_FYVE_PHD"/>
</dbReference>
<dbReference type="InterPro" id="IPR003649">
    <property type="entry name" value="Bbox_C"/>
</dbReference>
<dbReference type="PROSITE" id="PS50119">
    <property type="entry name" value="ZF_BBOX"/>
    <property type="match status" value="2"/>
</dbReference>
<dbReference type="SMART" id="SM00502">
    <property type="entry name" value="BBC"/>
    <property type="match status" value="1"/>
</dbReference>
<dbReference type="GO" id="GO:0008270">
    <property type="term" value="F:zinc ion binding"/>
    <property type="evidence" value="ECO:0007669"/>
    <property type="project" value="UniProtKB-KW"/>
</dbReference>
<dbReference type="GeneID" id="108436567"/>
<keyword evidence="3" id="KW-0862">Zinc</keyword>
<dbReference type="CTD" id="327484"/>
<keyword evidence="1" id="KW-0479">Metal-binding</keyword>
<feature type="domain" description="PHD-type" evidence="6">
    <location>
        <begin position="1061"/>
        <end position="1108"/>
    </location>
</feature>
<dbReference type="Pfam" id="PF00643">
    <property type="entry name" value="zf-B_box"/>
    <property type="match status" value="2"/>
</dbReference>
<feature type="region of interest" description="Disordered" evidence="5">
    <location>
        <begin position="494"/>
        <end position="513"/>
    </location>
</feature>
<feature type="region of interest" description="Disordered" evidence="5">
    <location>
        <begin position="925"/>
        <end position="962"/>
    </location>
</feature>
<dbReference type="SUPFAM" id="SSF57903">
    <property type="entry name" value="FYVE/PHD zinc finger"/>
    <property type="match status" value="1"/>
</dbReference>
<feature type="domain" description="RING-type" evidence="7">
    <location>
        <begin position="39"/>
        <end position="80"/>
    </location>
</feature>
<dbReference type="PANTHER" id="PTHR25462:SF299">
    <property type="entry name" value="E3 UBIQUITIN-PROTEIN LIGASE TRIM56"/>
    <property type="match status" value="1"/>
</dbReference>
<dbReference type="OrthoDB" id="1870062at2759"/>
<dbReference type="SMART" id="SM00336">
    <property type="entry name" value="BBOX"/>
    <property type="match status" value="2"/>
</dbReference>
<feature type="region of interest" description="Disordered" evidence="5">
    <location>
        <begin position="578"/>
        <end position="630"/>
    </location>
</feature>
<evidence type="ECO:0000313" key="9">
    <source>
        <dbReference type="Ensembl" id="ENSPNAP00000001099.1"/>
    </source>
</evidence>
<feature type="domain" description="B box-type" evidence="8">
    <location>
        <begin position="97"/>
        <end position="143"/>
    </location>
</feature>
<organism evidence="9 10">
    <name type="scientific">Pygocentrus nattereri</name>
    <name type="common">Red-bellied piranha</name>
    <dbReference type="NCBI Taxonomy" id="42514"/>
    <lineage>
        <taxon>Eukaryota</taxon>
        <taxon>Metazoa</taxon>
        <taxon>Chordata</taxon>
        <taxon>Craniata</taxon>
        <taxon>Vertebrata</taxon>
        <taxon>Euteleostomi</taxon>
        <taxon>Actinopterygii</taxon>
        <taxon>Neopterygii</taxon>
        <taxon>Teleostei</taxon>
        <taxon>Ostariophysi</taxon>
        <taxon>Characiformes</taxon>
        <taxon>Characoidei</taxon>
        <taxon>Pygocentrus</taxon>
    </lineage>
</organism>
<feature type="compositionally biased region" description="Polar residues" evidence="5">
    <location>
        <begin position="795"/>
        <end position="813"/>
    </location>
</feature>